<comment type="caution">
    <text evidence="1">The sequence shown here is derived from an EMBL/GenBank/DDBJ whole genome shotgun (WGS) entry which is preliminary data.</text>
</comment>
<dbReference type="OrthoDB" id="2428204at2759"/>
<accession>A0A016WB13</accession>
<evidence type="ECO:0000313" key="1">
    <source>
        <dbReference type="EMBL" id="EYC36462.1"/>
    </source>
</evidence>
<name>A0A016WB13_9BILA</name>
<gene>
    <name evidence="1" type="primary">Acey_s0893.g2901</name>
    <name evidence="1" type="ORF">Y032_0893g2901</name>
</gene>
<proteinExistence type="predicted"/>
<organism evidence="1 2">
    <name type="scientific">Ancylostoma ceylanicum</name>
    <dbReference type="NCBI Taxonomy" id="53326"/>
    <lineage>
        <taxon>Eukaryota</taxon>
        <taxon>Metazoa</taxon>
        <taxon>Ecdysozoa</taxon>
        <taxon>Nematoda</taxon>
        <taxon>Chromadorea</taxon>
        <taxon>Rhabditida</taxon>
        <taxon>Rhabditina</taxon>
        <taxon>Rhabditomorpha</taxon>
        <taxon>Strongyloidea</taxon>
        <taxon>Ancylostomatidae</taxon>
        <taxon>Ancylostomatinae</taxon>
        <taxon>Ancylostoma</taxon>
    </lineage>
</organism>
<feature type="non-terminal residue" evidence="1">
    <location>
        <position position="39"/>
    </location>
</feature>
<dbReference type="Proteomes" id="UP000024635">
    <property type="component" value="Unassembled WGS sequence"/>
</dbReference>
<sequence length="39" mass="4523">MTSASQKEPAFVSQFLRTRQAKRYTSFETHCIICTTQLL</sequence>
<dbReference type="AlphaFoldDB" id="A0A016WB13"/>
<protein>
    <submittedName>
        <fullName evidence="1">Uncharacterized protein</fullName>
    </submittedName>
</protein>
<evidence type="ECO:0000313" key="2">
    <source>
        <dbReference type="Proteomes" id="UP000024635"/>
    </source>
</evidence>
<reference evidence="2" key="1">
    <citation type="journal article" date="2015" name="Nat. Genet.">
        <title>The genome and transcriptome of the zoonotic hookworm Ancylostoma ceylanicum identify infection-specific gene families.</title>
        <authorList>
            <person name="Schwarz E.M."/>
            <person name="Hu Y."/>
            <person name="Antoshechkin I."/>
            <person name="Miller M.M."/>
            <person name="Sternberg P.W."/>
            <person name="Aroian R.V."/>
        </authorList>
    </citation>
    <scope>NUCLEOTIDE SEQUENCE</scope>
    <source>
        <strain evidence="2">HY135</strain>
    </source>
</reference>
<keyword evidence="2" id="KW-1185">Reference proteome</keyword>
<dbReference type="EMBL" id="JARK01000493">
    <property type="protein sequence ID" value="EYC36462.1"/>
    <property type="molecule type" value="Genomic_DNA"/>
</dbReference>